<keyword evidence="2 7" id="KW-0963">Cytoplasm</keyword>
<dbReference type="Pfam" id="PF08529">
    <property type="entry name" value="NusA_N"/>
    <property type="match status" value="1"/>
</dbReference>
<comment type="subunit">
    <text evidence="7">Monomer. Binds directly to the core enzyme of the DNA-dependent RNA polymerase and to nascent RNA.</text>
</comment>
<feature type="domain" description="S1 motif" evidence="8">
    <location>
        <begin position="151"/>
        <end position="215"/>
    </location>
</feature>
<dbReference type="GO" id="GO:0031564">
    <property type="term" value="P:transcription antitermination"/>
    <property type="evidence" value="ECO:0007669"/>
    <property type="project" value="UniProtKB-UniRule"/>
</dbReference>
<organism evidence="9 10">
    <name type="scientific">Candidatus Aquarickettsia rohweri</name>
    <dbReference type="NCBI Taxonomy" id="2602574"/>
    <lineage>
        <taxon>Bacteria</taxon>
        <taxon>Pseudomonadati</taxon>
        <taxon>Pseudomonadota</taxon>
        <taxon>Alphaproteobacteria</taxon>
        <taxon>Rickettsiales</taxon>
        <taxon>Candidatus Midichloriaceae</taxon>
        <taxon>Candidatus Aquarickettsia</taxon>
    </lineage>
</organism>
<dbReference type="EMBL" id="RXFM01000111">
    <property type="protein sequence ID" value="RST62351.1"/>
    <property type="molecule type" value="Genomic_DNA"/>
</dbReference>
<dbReference type="CDD" id="cd04455">
    <property type="entry name" value="S1_NusA"/>
    <property type="match status" value="1"/>
</dbReference>
<dbReference type="Pfam" id="PF13184">
    <property type="entry name" value="KH_NusA_1st"/>
    <property type="match status" value="1"/>
</dbReference>
<dbReference type="OrthoDB" id="9807233at2"/>
<dbReference type="PANTHER" id="PTHR22648">
    <property type="entry name" value="TRANSCRIPTION TERMINATION FACTOR NUSA"/>
    <property type="match status" value="1"/>
</dbReference>
<keyword evidence="4 7" id="KW-0694">RNA-binding</keyword>
<dbReference type="RefSeq" id="WP_126045230.1">
    <property type="nucleotide sequence ID" value="NZ_RXFM01000111.1"/>
</dbReference>
<keyword evidence="10" id="KW-1185">Reference proteome</keyword>
<protein>
    <recommendedName>
        <fullName evidence="7">Transcription termination/antitermination protein NusA</fullName>
    </recommendedName>
</protein>
<dbReference type="InterPro" id="IPR058582">
    <property type="entry name" value="KH_NusA_2nd"/>
</dbReference>
<dbReference type="InterPro" id="IPR009019">
    <property type="entry name" value="KH_sf_prok-type"/>
</dbReference>
<dbReference type="NCBIfam" id="TIGR01953">
    <property type="entry name" value="NusA"/>
    <property type="match status" value="1"/>
</dbReference>
<dbReference type="PANTHER" id="PTHR22648:SF0">
    <property type="entry name" value="TRANSCRIPTION TERMINATION_ANTITERMINATION PROTEIN NUSA"/>
    <property type="match status" value="1"/>
</dbReference>
<dbReference type="InterPro" id="IPR015946">
    <property type="entry name" value="KH_dom-like_a/b"/>
</dbReference>
<keyword evidence="1 7" id="KW-0806">Transcription termination</keyword>
<reference evidence="10" key="1">
    <citation type="submission" date="2018-11" db="EMBL/GenBank/DDBJ databases">
        <title>Phylogenetic, genomic, and biogeographic characterization of a novel and ubiquitous marine invertebrate-associated Rickettsiales parasite, Candidatus Marinoinvertebrata rohwerii, gen. nov., sp. nov.</title>
        <authorList>
            <person name="Klinges J.G."/>
            <person name="Rosales S.M."/>
            <person name="Mcminds R."/>
            <person name="Shaver E.C."/>
            <person name="Shantz A."/>
            <person name="Peters E.C."/>
            <person name="Burkepile D.E."/>
            <person name="Silliman B.R."/>
            <person name="Vega Thurber R.L."/>
        </authorList>
    </citation>
    <scope>NUCLEOTIDE SEQUENCE [LARGE SCALE GENOMIC DNA]</scope>
    <source>
        <strain evidence="10">a_cerv_44</strain>
    </source>
</reference>
<dbReference type="InterPro" id="IPR025249">
    <property type="entry name" value="TF_NusA_KH_1st"/>
</dbReference>
<dbReference type="InterPro" id="IPR010995">
    <property type="entry name" value="DNA_repair_Rad51/TF_NusA_a-hlx"/>
</dbReference>
<comment type="similarity">
    <text evidence="7">Belongs to the NusA family.</text>
</comment>
<dbReference type="InterPro" id="IPR004087">
    <property type="entry name" value="KH_dom"/>
</dbReference>
<evidence type="ECO:0000256" key="1">
    <source>
        <dbReference type="ARBA" id="ARBA00022472"/>
    </source>
</evidence>
<dbReference type="Gene3D" id="1.10.150.20">
    <property type="entry name" value="5' to 3' exonuclease, C-terminal subdomain"/>
    <property type="match status" value="1"/>
</dbReference>
<comment type="caution">
    <text evidence="9">The sequence shown here is derived from an EMBL/GenBank/DDBJ whole genome shotgun (WGS) entry which is preliminary data.</text>
</comment>
<sequence length="447" mass="49974">MKNKNFGGNEILHVAEAVARDKGISKESIIEALEEAMAIAAKRKYGANIKVKAHINRNLGNIELYREVLVVKDGFISDNTRDENNEEVKTIEISKALETDTDINEGDVIKQILPPLEIGRLNAISAKQIIINKVKELEKDKVFEEYKNRVGEVLNGVVEKIETGGYIVKLGSAEAILKKDQTLKTDFYKLGDRIRACLAKLDKESNGPILILSRTHKDFVTQLFKQEVPEIYDRIIEVKNIARDPGSRTKIAVYSSDPSIDPVGSCVGMMGVRVQAIIKELKGEKIDIVKWSDDPATFVVNSLGSSIRVSKVIIDEEQNKIEIIVPKEDQSQAIGRRGQNIKLISELVGWKINITTEEIESTRRQEEFNSITKLFMEVLNLEEILAQLLASEGFLNIKSLADADINSVANIEGLDEEIAKELISRSKEYLDAQKQKDNDSDLTNGDN</sequence>
<dbReference type="Gene3D" id="3.30.300.20">
    <property type="match status" value="2"/>
</dbReference>
<dbReference type="CDD" id="cd22529">
    <property type="entry name" value="KH-II_NusA_rpt2"/>
    <property type="match status" value="1"/>
</dbReference>
<evidence type="ECO:0000256" key="3">
    <source>
        <dbReference type="ARBA" id="ARBA00022814"/>
    </source>
</evidence>
<gene>
    <name evidence="7 9" type="primary">nusA</name>
    <name evidence="9" type="ORF">EIC27_06370</name>
</gene>
<keyword evidence="5 7" id="KW-0805">Transcription regulation</keyword>
<evidence type="ECO:0000256" key="4">
    <source>
        <dbReference type="ARBA" id="ARBA00022884"/>
    </source>
</evidence>
<comment type="subcellular location">
    <subcellularLocation>
        <location evidence="7">Cytoplasm</location>
    </subcellularLocation>
</comment>
<dbReference type="GO" id="GO:0000166">
    <property type="term" value="F:nucleotide binding"/>
    <property type="evidence" value="ECO:0007669"/>
    <property type="project" value="InterPro"/>
</dbReference>
<evidence type="ECO:0000256" key="2">
    <source>
        <dbReference type="ARBA" id="ARBA00022490"/>
    </source>
</evidence>
<dbReference type="PROSITE" id="PS50084">
    <property type="entry name" value="KH_TYPE_1"/>
    <property type="match status" value="1"/>
</dbReference>
<evidence type="ECO:0000313" key="9">
    <source>
        <dbReference type="EMBL" id="RST62351.1"/>
    </source>
</evidence>
<dbReference type="SMART" id="SM00322">
    <property type="entry name" value="KH"/>
    <property type="match status" value="2"/>
</dbReference>
<keyword evidence="6 7" id="KW-0804">Transcription</keyword>
<dbReference type="Proteomes" id="UP000279470">
    <property type="component" value="Unassembled WGS sequence"/>
</dbReference>
<dbReference type="SMART" id="SM00316">
    <property type="entry name" value="S1"/>
    <property type="match status" value="1"/>
</dbReference>
<accession>A0A3S0FKZ3</accession>
<evidence type="ECO:0000256" key="5">
    <source>
        <dbReference type="ARBA" id="ARBA00023015"/>
    </source>
</evidence>
<dbReference type="InterPro" id="IPR036555">
    <property type="entry name" value="NusA_N_sf"/>
</dbReference>
<dbReference type="InterPro" id="IPR012340">
    <property type="entry name" value="NA-bd_OB-fold"/>
</dbReference>
<dbReference type="InterPro" id="IPR013735">
    <property type="entry name" value="TF_NusA_N"/>
</dbReference>
<comment type="function">
    <text evidence="7">Participates in both transcription termination and antitermination.</text>
</comment>
<dbReference type="Gene3D" id="3.30.1480.10">
    <property type="entry name" value="NusA, N-terminal domain"/>
    <property type="match status" value="1"/>
</dbReference>
<evidence type="ECO:0000259" key="8">
    <source>
        <dbReference type="PROSITE" id="PS50126"/>
    </source>
</evidence>
<proteinExistence type="inferred from homology"/>
<dbReference type="SUPFAM" id="SSF69705">
    <property type="entry name" value="Transcription factor NusA, N-terminal domain"/>
    <property type="match status" value="1"/>
</dbReference>
<dbReference type="SUPFAM" id="SSF50249">
    <property type="entry name" value="Nucleic acid-binding proteins"/>
    <property type="match status" value="1"/>
</dbReference>
<dbReference type="FunFam" id="3.30.300.20:FF:000005">
    <property type="entry name" value="Transcription termination/antitermination protein NusA"/>
    <property type="match status" value="1"/>
</dbReference>
<evidence type="ECO:0000313" key="10">
    <source>
        <dbReference type="Proteomes" id="UP000279470"/>
    </source>
</evidence>
<keyword evidence="3 7" id="KW-0889">Transcription antitermination</keyword>
<dbReference type="GO" id="GO:0006353">
    <property type="term" value="P:DNA-templated transcription termination"/>
    <property type="evidence" value="ECO:0007669"/>
    <property type="project" value="UniProtKB-UniRule"/>
</dbReference>
<dbReference type="GO" id="GO:0003700">
    <property type="term" value="F:DNA-binding transcription factor activity"/>
    <property type="evidence" value="ECO:0007669"/>
    <property type="project" value="InterPro"/>
</dbReference>
<dbReference type="PROSITE" id="PS50126">
    <property type="entry name" value="S1"/>
    <property type="match status" value="1"/>
</dbReference>
<dbReference type="InterPro" id="IPR003029">
    <property type="entry name" value="S1_domain"/>
</dbReference>
<dbReference type="SUPFAM" id="SSF47794">
    <property type="entry name" value="Rad51 N-terminal domain-like"/>
    <property type="match status" value="1"/>
</dbReference>
<dbReference type="GO" id="GO:0005829">
    <property type="term" value="C:cytosol"/>
    <property type="evidence" value="ECO:0007669"/>
    <property type="project" value="TreeGrafter"/>
</dbReference>
<evidence type="ECO:0000256" key="7">
    <source>
        <dbReference type="HAMAP-Rule" id="MF_00945"/>
    </source>
</evidence>
<dbReference type="Gene3D" id="2.40.50.140">
    <property type="entry name" value="Nucleic acid-binding proteins"/>
    <property type="match status" value="1"/>
</dbReference>
<dbReference type="HAMAP" id="MF_00945_B">
    <property type="entry name" value="NusA_B"/>
    <property type="match status" value="1"/>
</dbReference>
<dbReference type="Pfam" id="PF26594">
    <property type="entry name" value="KH_NusA_2nd"/>
    <property type="match status" value="1"/>
</dbReference>
<dbReference type="GO" id="GO:0003723">
    <property type="term" value="F:RNA binding"/>
    <property type="evidence" value="ECO:0007669"/>
    <property type="project" value="UniProtKB-UniRule"/>
</dbReference>
<name>A0A3S0FKZ3_9RICK</name>
<dbReference type="FunFam" id="3.30.300.20:FF:000002">
    <property type="entry name" value="Transcription termination/antitermination protein NusA"/>
    <property type="match status" value="1"/>
</dbReference>
<dbReference type="AlphaFoldDB" id="A0A3S0FKZ3"/>
<dbReference type="InterPro" id="IPR030842">
    <property type="entry name" value="TF_NusA_bacterial"/>
</dbReference>
<dbReference type="SUPFAM" id="SSF54814">
    <property type="entry name" value="Prokaryotic type KH domain (KH-domain type II)"/>
    <property type="match status" value="2"/>
</dbReference>
<dbReference type="CDD" id="cd02134">
    <property type="entry name" value="KH-II_NusA_rpt1"/>
    <property type="match status" value="1"/>
</dbReference>
<evidence type="ECO:0000256" key="6">
    <source>
        <dbReference type="ARBA" id="ARBA00023163"/>
    </source>
</evidence>
<dbReference type="InterPro" id="IPR010213">
    <property type="entry name" value="TF_NusA"/>
</dbReference>